<evidence type="ECO:0000313" key="1">
    <source>
        <dbReference type="EMBL" id="USW58662.1"/>
    </source>
</evidence>
<organism evidence="1 2">
    <name type="scientific">Septoria linicola</name>
    <dbReference type="NCBI Taxonomy" id="215465"/>
    <lineage>
        <taxon>Eukaryota</taxon>
        <taxon>Fungi</taxon>
        <taxon>Dikarya</taxon>
        <taxon>Ascomycota</taxon>
        <taxon>Pezizomycotina</taxon>
        <taxon>Dothideomycetes</taxon>
        <taxon>Dothideomycetidae</taxon>
        <taxon>Mycosphaerellales</taxon>
        <taxon>Mycosphaerellaceae</taxon>
        <taxon>Septoria</taxon>
    </lineage>
</organism>
<evidence type="ECO:0000313" key="2">
    <source>
        <dbReference type="Proteomes" id="UP001056384"/>
    </source>
</evidence>
<dbReference type="AlphaFoldDB" id="A0A9Q9B7C8"/>
<sequence>MATAPPPPLSARNTLEGMPQEIWDNILSELSSQPGCPNWEFRDPQYLSSIRSVNRLCRRRAEDTFIKRNFTVLRLQLTANDPSSPTTTPDNVGEAMRIMTSLNLSGVPRPIESYVKTIWLQDLRVRNGISSPPLATGARPMLRVQLALLRNRCRPFIEKLIFQDLSTQVIIPPSLAMSGAIRVFTADLPSLTTVAIKGCELAHNVLLPFLARVSPRIRNLEIVNVRVHTTLLWDFLLFVWRSHCPLLTELKLQGLYEVGIGGVPPPPPGPPRDIASYFGPRPIRTFRNAAQADPKLRVESFGWAGRMRG</sequence>
<protein>
    <submittedName>
        <fullName evidence="1">Uncharacterized protein</fullName>
    </submittedName>
</protein>
<dbReference type="Proteomes" id="UP001056384">
    <property type="component" value="Chromosome 11"/>
</dbReference>
<proteinExistence type="predicted"/>
<accession>A0A9Q9B7C8</accession>
<gene>
    <name evidence="1" type="ORF">Slin15195_G119810</name>
</gene>
<name>A0A9Q9B7C8_9PEZI</name>
<reference evidence="1" key="1">
    <citation type="submission" date="2022-06" db="EMBL/GenBank/DDBJ databases">
        <title>Complete genome sequences of two strains of the flax pathogen Septoria linicola.</title>
        <authorList>
            <person name="Lapalu N."/>
            <person name="Simon A."/>
            <person name="Demenou B."/>
            <person name="Paumier D."/>
            <person name="Guillot M.-P."/>
            <person name="Gout L."/>
            <person name="Valade R."/>
        </authorList>
    </citation>
    <scope>NUCLEOTIDE SEQUENCE</scope>
    <source>
        <strain evidence="1">SE15195</strain>
    </source>
</reference>
<keyword evidence="2" id="KW-1185">Reference proteome</keyword>
<dbReference type="EMBL" id="CP099428">
    <property type="protein sequence ID" value="USW58662.1"/>
    <property type="molecule type" value="Genomic_DNA"/>
</dbReference>